<dbReference type="EMBL" id="RJUF01000009">
    <property type="protein sequence ID" value="MCP9762361.1"/>
    <property type="molecule type" value="Genomic_DNA"/>
</dbReference>
<evidence type="ECO:0000256" key="1">
    <source>
        <dbReference type="SAM" id="Phobius"/>
    </source>
</evidence>
<reference evidence="2 3" key="1">
    <citation type="submission" date="2018-11" db="EMBL/GenBank/DDBJ databases">
        <title>Novel bacteria species description.</title>
        <authorList>
            <person name="Han J.-H."/>
        </authorList>
    </citation>
    <scope>NUCLEOTIDE SEQUENCE [LARGE SCALE GENOMIC DNA]</scope>
    <source>
        <strain evidence="2 3">KCTC23259</strain>
    </source>
</reference>
<feature type="transmembrane region" description="Helical" evidence="1">
    <location>
        <begin position="342"/>
        <end position="361"/>
    </location>
</feature>
<keyword evidence="3" id="KW-1185">Reference proteome</keyword>
<comment type="caution">
    <text evidence="2">The sequence shown here is derived from an EMBL/GenBank/DDBJ whole genome shotgun (WGS) entry which is preliminary data.</text>
</comment>
<feature type="transmembrane region" description="Helical" evidence="1">
    <location>
        <begin position="311"/>
        <end position="330"/>
    </location>
</feature>
<keyword evidence="1" id="KW-1133">Transmembrane helix</keyword>
<feature type="transmembrane region" description="Helical" evidence="1">
    <location>
        <begin position="367"/>
        <end position="384"/>
    </location>
</feature>
<evidence type="ECO:0000313" key="3">
    <source>
        <dbReference type="Proteomes" id="UP001204144"/>
    </source>
</evidence>
<keyword evidence="1" id="KW-0472">Membrane</keyword>
<feature type="transmembrane region" description="Helical" evidence="1">
    <location>
        <begin position="174"/>
        <end position="191"/>
    </location>
</feature>
<accession>A0AAE3H1N8</accession>
<feature type="transmembrane region" description="Helical" evidence="1">
    <location>
        <begin position="107"/>
        <end position="124"/>
    </location>
</feature>
<feature type="transmembrane region" description="Helical" evidence="1">
    <location>
        <begin position="81"/>
        <end position="100"/>
    </location>
</feature>
<dbReference type="Proteomes" id="UP001204144">
    <property type="component" value="Unassembled WGS sequence"/>
</dbReference>
<gene>
    <name evidence="2" type="ORF">EGI31_05305</name>
</gene>
<proteinExistence type="predicted"/>
<organism evidence="2 3">
    <name type="scientific">Lacihabitans soyangensis</name>
    <dbReference type="NCBI Taxonomy" id="869394"/>
    <lineage>
        <taxon>Bacteria</taxon>
        <taxon>Pseudomonadati</taxon>
        <taxon>Bacteroidota</taxon>
        <taxon>Cytophagia</taxon>
        <taxon>Cytophagales</taxon>
        <taxon>Leadbetterellaceae</taxon>
        <taxon>Lacihabitans</taxon>
    </lineage>
</organism>
<feature type="transmembrane region" description="Helical" evidence="1">
    <location>
        <begin position="198"/>
        <end position="215"/>
    </location>
</feature>
<dbReference type="AlphaFoldDB" id="A0AAE3H1N8"/>
<feature type="transmembrane region" description="Helical" evidence="1">
    <location>
        <begin position="12"/>
        <end position="29"/>
    </location>
</feature>
<dbReference type="RefSeq" id="WP_255036123.1">
    <property type="nucleotide sequence ID" value="NZ_RJUF01000009.1"/>
</dbReference>
<feature type="transmembrane region" description="Helical" evidence="1">
    <location>
        <begin position="152"/>
        <end position="168"/>
    </location>
</feature>
<sequence>MLEFLKAFFAKKSTQIVLVASVLVAYYFYSFGKTDIVSSEDDVHLFSALNLNLPLKNFGNLGYYLFLFIVSKFAHNPLGTIFLGYFILSALAFVSLFFVLKKYTQSFFIAFFISTCFLFSDFQLLLVPKLTYLNFIIICLSLFFLDSKKYTFQNYFILSVGVLANAYVARPEFVWFLAPVVLLTLFSHFKLRPKLAQTVSLSGLLFSIIVLYWLGGGLYPAGYLKEIFIQHFFDNYEVWTGKHFDLADEFSQFNAIYGKVETDFQIFTANPGLLLKHSLYNFKNLILGILKVFKSTFYDVFVGIFSSRTKYFIVLLVLILGLIIDFKNSIKTLKTNLSLPKPLLKFIVWLLLPCLLLVLVIFPREHFVLLLLPFVFISLGHLLKSISLRQNLFSKIGMAVLLSAVFVGLFMKYPVKANHPNNVDFYNYLNNVKVEKPLKMLSNDNFGYLYFGKNFERVGWNPSIEAILDKVKTENIDLISIYRLDLEVPATRAFVDSLHTQTGYLPIKNFEAQKRYLWVKPELISKFQ</sequence>
<feature type="transmembrane region" description="Helical" evidence="1">
    <location>
        <begin position="130"/>
        <end position="145"/>
    </location>
</feature>
<evidence type="ECO:0000313" key="2">
    <source>
        <dbReference type="EMBL" id="MCP9762361.1"/>
    </source>
</evidence>
<keyword evidence="1" id="KW-0812">Transmembrane</keyword>
<feature type="transmembrane region" description="Helical" evidence="1">
    <location>
        <begin position="396"/>
        <end position="415"/>
    </location>
</feature>
<name>A0AAE3H1N8_9BACT</name>
<protein>
    <submittedName>
        <fullName evidence="2">Uncharacterized protein</fullName>
    </submittedName>
</protein>